<evidence type="ECO:0000313" key="2">
    <source>
        <dbReference type="Proteomes" id="UP001064048"/>
    </source>
</evidence>
<name>A0ACC0KAC3_CHOFU</name>
<dbReference type="EMBL" id="CM046128">
    <property type="protein sequence ID" value="KAI8433408.1"/>
    <property type="molecule type" value="Genomic_DNA"/>
</dbReference>
<organism evidence="1 2">
    <name type="scientific">Choristoneura fumiferana</name>
    <name type="common">Spruce budworm moth</name>
    <name type="synonym">Archips fumiferana</name>
    <dbReference type="NCBI Taxonomy" id="7141"/>
    <lineage>
        <taxon>Eukaryota</taxon>
        <taxon>Metazoa</taxon>
        <taxon>Ecdysozoa</taxon>
        <taxon>Arthropoda</taxon>
        <taxon>Hexapoda</taxon>
        <taxon>Insecta</taxon>
        <taxon>Pterygota</taxon>
        <taxon>Neoptera</taxon>
        <taxon>Endopterygota</taxon>
        <taxon>Lepidoptera</taxon>
        <taxon>Glossata</taxon>
        <taxon>Ditrysia</taxon>
        <taxon>Tortricoidea</taxon>
        <taxon>Tortricidae</taxon>
        <taxon>Tortricinae</taxon>
        <taxon>Choristoneura</taxon>
    </lineage>
</organism>
<reference evidence="1 2" key="1">
    <citation type="journal article" date="2022" name="Genome Biol. Evol.">
        <title>The Spruce Budworm Genome: Reconstructing the Evolutionary History of Antifreeze Proteins.</title>
        <authorList>
            <person name="Beliveau C."/>
            <person name="Gagne P."/>
            <person name="Picq S."/>
            <person name="Vernygora O."/>
            <person name="Keeling C.I."/>
            <person name="Pinkney K."/>
            <person name="Doucet D."/>
            <person name="Wen F."/>
            <person name="Johnston J.S."/>
            <person name="Maaroufi H."/>
            <person name="Boyle B."/>
            <person name="Laroche J."/>
            <person name="Dewar K."/>
            <person name="Juretic N."/>
            <person name="Blackburn G."/>
            <person name="Nisole A."/>
            <person name="Brunet B."/>
            <person name="Brandao M."/>
            <person name="Lumley L."/>
            <person name="Duan J."/>
            <person name="Quan G."/>
            <person name="Lucarotti C.J."/>
            <person name="Roe A.D."/>
            <person name="Sperling F.A.H."/>
            <person name="Levesque R.C."/>
            <person name="Cusson M."/>
        </authorList>
    </citation>
    <scope>NUCLEOTIDE SEQUENCE [LARGE SCALE GENOMIC DNA]</scope>
    <source>
        <strain evidence="1">Glfc:IPQL:Cfum</strain>
    </source>
</reference>
<protein>
    <submittedName>
        <fullName evidence="1">Uncharacterized protein</fullName>
    </submittedName>
</protein>
<accession>A0ACC0KAC3</accession>
<proteinExistence type="predicted"/>
<evidence type="ECO:0000313" key="1">
    <source>
        <dbReference type="EMBL" id="KAI8433408.1"/>
    </source>
</evidence>
<comment type="caution">
    <text evidence="1">The sequence shown here is derived from an EMBL/GenBank/DDBJ whole genome shotgun (WGS) entry which is preliminary data.</text>
</comment>
<keyword evidence="2" id="KW-1185">Reference proteome</keyword>
<gene>
    <name evidence="1" type="ORF">MSG28_015448</name>
</gene>
<sequence>MPVNMESKTARKSLAPIKFSQPKVTEKPKLETSRKSMLPTKVSESREKTQFSYKSVTSSSLIANKRHTVFEPKVKAAPVRRSISAVHFKRISKKELGNCFHKWSSIGEKLNEVHLTNINEDDSVKQDVVTSAIKSERKKVRLQTPSSFNTPQPEELQNRLSNGKTVQTSILPPEPIHDNNDDENKENIALEHDSDNESYSDNMNDRANDLDGVKNKWRSRVSYASDSIMNDSHDTTLNSDELPVDDLLLGALNDLTELLREGFDWEQCARWLRAIRERFPDAPRRAAYWECRAALEERRGDLPASVQCWEEAIAKGTKHSVVDANLDQLLDKFMQLKISPSGGRRERPDPKLVDVKNVFKSTIIRFAVQQAKLRQSQDHPKYTMTPVRRSSRLSSHWSSKKTPLKLCSSVKQADVFGDVLFVPNATLCETP</sequence>
<dbReference type="Proteomes" id="UP001064048">
    <property type="component" value="Chromosome 28"/>
</dbReference>